<gene>
    <name evidence="3" type="ORF">I8531_003685</name>
</gene>
<evidence type="ECO:0000313" key="4">
    <source>
        <dbReference type="Proteomes" id="UP000867740"/>
    </source>
</evidence>
<organism evidence="3 4">
    <name type="scientific">Kluyvera intermedia</name>
    <name type="common">Enterobacter intermedius</name>
    <dbReference type="NCBI Taxonomy" id="61648"/>
    <lineage>
        <taxon>Bacteria</taxon>
        <taxon>Pseudomonadati</taxon>
        <taxon>Pseudomonadota</taxon>
        <taxon>Gammaproteobacteria</taxon>
        <taxon>Enterobacterales</taxon>
        <taxon>Enterobacteriaceae</taxon>
        <taxon>Kluyvera</taxon>
    </lineage>
</organism>
<evidence type="ECO:0000256" key="1">
    <source>
        <dbReference type="SAM" id="MobiDB-lite"/>
    </source>
</evidence>
<dbReference type="RefSeq" id="WP_047370314.1">
    <property type="nucleotide sequence ID" value="NZ_CABMNU010000005.1"/>
</dbReference>
<dbReference type="InterPro" id="IPR027843">
    <property type="entry name" value="DUF4440"/>
</dbReference>
<sequence length="137" mass="15938">MTRELLALLMHNEQKLHHRETRSQRSSLEKLLHQDFFEIGRSGQRYDREHVISALIVETSGQEIHSSDFALSVLDDTCVLLTYRSYTVDQQGGIGRQTLRTSLWVKSTNEPTDWQMRFHQGTPQMPETTNTSDRDFS</sequence>
<name>A0A9P3T9C9_KLUIN</name>
<feature type="compositionally biased region" description="Polar residues" evidence="1">
    <location>
        <begin position="121"/>
        <end position="131"/>
    </location>
</feature>
<dbReference type="EMBL" id="DACSUM010000034">
    <property type="protein sequence ID" value="HAT3583348.1"/>
    <property type="molecule type" value="Genomic_DNA"/>
</dbReference>
<dbReference type="Pfam" id="PF14534">
    <property type="entry name" value="DUF4440"/>
    <property type="match status" value="1"/>
</dbReference>
<feature type="domain" description="DUF4440" evidence="2">
    <location>
        <begin position="12"/>
        <end position="116"/>
    </location>
</feature>
<protein>
    <submittedName>
        <fullName evidence="3">DUF4440 domain-containing protein</fullName>
    </submittedName>
</protein>
<dbReference type="Proteomes" id="UP000867740">
    <property type="component" value="Unassembled WGS sequence"/>
</dbReference>
<feature type="region of interest" description="Disordered" evidence="1">
    <location>
        <begin position="116"/>
        <end position="137"/>
    </location>
</feature>
<dbReference type="AlphaFoldDB" id="A0A9P3T9C9"/>
<dbReference type="InterPro" id="IPR032710">
    <property type="entry name" value="NTF2-like_dom_sf"/>
</dbReference>
<dbReference type="Gene3D" id="3.10.450.50">
    <property type="match status" value="1"/>
</dbReference>
<evidence type="ECO:0000313" key="3">
    <source>
        <dbReference type="EMBL" id="HAT3583348.1"/>
    </source>
</evidence>
<comment type="caution">
    <text evidence="3">The sequence shown here is derived from an EMBL/GenBank/DDBJ whole genome shotgun (WGS) entry which is preliminary data.</text>
</comment>
<reference evidence="3" key="2">
    <citation type="submission" date="2020-10" db="EMBL/GenBank/DDBJ databases">
        <authorList>
            <consortium name="NCBI Pathogen Detection Project"/>
        </authorList>
    </citation>
    <scope>NUCLEOTIDE SEQUENCE</scope>
    <source>
        <strain evidence="3">CAVp300</strain>
    </source>
</reference>
<proteinExistence type="predicted"/>
<reference evidence="3" key="1">
    <citation type="journal article" date="2018" name="Genome Biol.">
        <title>SKESA: strategic k-mer extension for scrupulous assemblies.</title>
        <authorList>
            <person name="Souvorov A."/>
            <person name="Agarwala R."/>
            <person name="Lipman D.J."/>
        </authorList>
    </citation>
    <scope>NUCLEOTIDE SEQUENCE</scope>
    <source>
        <strain evidence="3">CAVp300</strain>
    </source>
</reference>
<accession>A0A9P3T9C9</accession>
<dbReference type="SUPFAM" id="SSF54427">
    <property type="entry name" value="NTF2-like"/>
    <property type="match status" value="1"/>
</dbReference>
<evidence type="ECO:0000259" key="2">
    <source>
        <dbReference type="Pfam" id="PF14534"/>
    </source>
</evidence>